<proteinExistence type="predicted"/>
<keyword evidence="1" id="KW-0677">Repeat</keyword>
<dbReference type="SMART" id="SM00028">
    <property type="entry name" value="TPR"/>
    <property type="match status" value="5"/>
</dbReference>
<organism evidence="3 4">
    <name type="scientific">Volvox reticuliferus</name>
    <dbReference type="NCBI Taxonomy" id="1737510"/>
    <lineage>
        <taxon>Eukaryota</taxon>
        <taxon>Viridiplantae</taxon>
        <taxon>Chlorophyta</taxon>
        <taxon>core chlorophytes</taxon>
        <taxon>Chlorophyceae</taxon>
        <taxon>CS clade</taxon>
        <taxon>Chlamydomonadales</taxon>
        <taxon>Volvocaceae</taxon>
        <taxon>Volvox</taxon>
    </lineage>
</organism>
<comment type="caution">
    <text evidence="3">The sequence shown here is derived from an EMBL/GenBank/DDBJ whole genome shotgun (WGS) entry which is preliminary data.</text>
</comment>
<dbReference type="PROSITE" id="PS50005">
    <property type="entry name" value="TPR"/>
    <property type="match status" value="2"/>
</dbReference>
<dbReference type="InterPro" id="IPR011990">
    <property type="entry name" value="TPR-like_helical_dom_sf"/>
</dbReference>
<name>A0A8J4C554_9CHLO</name>
<accession>A0A8J4C554</accession>
<dbReference type="PROSITE" id="PS50293">
    <property type="entry name" value="TPR_REGION"/>
    <property type="match status" value="1"/>
</dbReference>
<sequence>MIPKRSLVTGAVVKQRNLLVNRRVCRCLSLGFCSPVRATLKDLRPLPEQREQPASDPLLRLITATHALVLSISILAGVWIAPPVAVANNVRLADVENPELRAGIQAATSGEYTKAELIFTRILTEDPSLASVWSNLGNVHMSQGRAKQAFDDYTRAVQLAPDAPVPYLNRAIALEELGLQLEREGLPAEALVRWREALADCDSAIARDAREFAAWFNKGNVELRLHDYDAALSCFSTAADLAPGIAGYRLRAAQLLFQVGNTEGAVRTVKGVLRKNPNYAEAHSTLAAMLWSQGQLAAAEGQLEAALDLGGRWRDAGWVAANTRWPPRLEEALQRLLDISTTLPIV</sequence>
<evidence type="ECO:0000256" key="2">
    <source>
        <dbReference type="ARBA" id="ARBA00022803"/>
    </source>
</evidence>
<protein>
    <submittedName>
        <fullName evidence="3">Uncharacterized protein</fullName>
    </submittedName>
</protein>
<reference evidence="3" key="1">
    <citation type="journal article" date="2021" name="Proc. Natl. Acad. Sci. U.S.A.">
        <title>Three genomes in the algal genus Volvox reveal the fate of a haploid sex-determining region after a transition to homothallism.</title>
        <authorList>
            <person name="Yamamoto K."/>
            <person name="Hamaji T."/>
            <person name="Kawai-Toyooka H."/>
            <person name="Matsuzaki R."/>
            <person name="Takahashi F."/>
            <person name="Nishimura Y."/>
            <person name="Kawachi M."/>
            <person name="Noguchi H."/>
            <person name="Minakuchi Y."/>
            <person name="Umen J.G."/>
            <person name="Toyoda A."/>
            <person name="Nozaki H."/>
        </authorList>
    </citation>
    <scope>NUCLEOTIDE SEQUENCE</scope>
    <source>
        <strain evidence="3">NIES-3785</strain>
    </source>
</reference>
<keyword evidence="2" id="KW-0802">TPR repeat</keyword>
<dbReference type="PANTHER" id="PTHR44858:SF19">
    <property type="match status" value="1"/>
</dbReference>
<dbReference type="InterPro" id="IPR019734">
    <property type="entry name" value="TPR_rpt"/>
</dbReference>
<dbReference type="SUPFAM" id="SSF48452">
    <property type="entry name" value="TPR-like"/>
    <property type="match status" value="1"/>
</dbReference>
<evidence type="ECO:0000313" key="3">
    <source>
        <dbReference type="EMBL" id="GIL94531.1"/>
    </source>
</evidence>
<evidence type="ECO:0000313" key="4">
    <source>
        <dbReference type="Proteomes" id="UP000722791"/>
    </source>
</evidence>
<dbReference type="Pfam" id="PF14559">
    <property type="entry name" value="TPR_19"/>
    <property type="match status" value="1"/>
</dbReference>
<dbReference type="InterPro" id="IPR050498">
    <property type="entry name" value="Ycf3"/>
</dbReference>
<dbReference type="EMBL" id="BNCQ01000001">
    <property type="protein sequence ID" value="GIL94531.1"/>
    <property type="molecule type" value="Genomic_DNA"/>
</dbReference>
<evidence type="ECO:0000256" key="1">
    <source>
        <dbReference type="ARBA" id="ARBA00022737"/>
    </source>
</evidence>
<dbReference type="Gene3D" id="1.25.40.10">
    <property type="entry name" value="Tetratricopeptide repeat domain"/>
    <property type="match status" value="2"/>
</dbReference>
<dbReference type="Proteomes" id="UP000722791">
    <property type="component" value="Unassembled WGS sequence"/>
</dbReference>
<gene>
    <name evidence="3" type="ORF">Vretimale_761</name>
</gene>
<dbReference type="OrthoDB" id="2335338at2759"/>
<dbReference type="AlphaFoldDB" id="A0A8J4C554"/>
<dbReference type="PANTHER" id="PTHR44858">
    <property type="entry name" value="TETRATRICOPEPTIDE REPEAT PROTEIN 6"/>
    <property type="match status" value="1"/>
</dbReference>
<dbReference type="Pfam" id="PF00515">
    <property type="entry name" value="TPR_1"/>
    <property type="match status" value="1"/>
</dbReference>